<dbReference type="AlphaFoldDB" id="A0A1I2WIT5"/>
<organism evidence="2 3">
    <name type="scientific">Desulfotruncus arcticus DSM 17038</name>
    <dbReference type="NCBI Taxonomy" id="1121424"/>
    <lineage>
        <taxon>Bacteria</taxon>
        <taxon>Bacillati</taxon>
        <taxon>Bacillota</taxon>
        <taxon>Clostridia</taxon>
        <taxon>Eubacteriales</taxon>
        <taxon>Desulfallaceae</taxon>
        <taxon>Desulfotruncus</taxon>
    </lineage>
</organism>
<proteinExistence type="predicted"/>
<dbReference type="Pfam" id="PF12804">
    <property type="entry name" value="NTP_transf_3"/>
    <property type="match status" value="1"/>
</dbReference>
<sequence length="253" mass="28208">MIDALVLAGSPNNGALSSCSKAAYEAMITIGDKLMVQYVIEAIRKCGQINRVAIVGPRNDLAKYINEDDHIMLINHGSELTENVLLGLNRLPGSKRVLLFTSDIPLITHIAIEDFIMQCEKVEADLYYPIVPREVIEKRYAYCNRTYVSLKEGAFTGGNMFMFNPGIIEECMPRGQKLVEARKSPIKLCRIVGIMFLIKFLMRNITLKEAQTKVSRLLGIHGQVVISMYPEVGVDVDKPSDLDLVNAYLGLAQ</sequence>
<dbReference type="SUPFAM" id="SSF53448">
    <property type="entry name" value="Nucleotide-diphospho-sugar transferases"/>
    <property type="match status" value="1"/>
</dbReference>
<evidence type="ECO:0000313" key="2">
    <source>
        <dbReference type="EMBL" id="SFG99481.1"/>
    </source>
</evidence>
<dbReference type="STRING" id="341036.SAMN05660649_03447"/>
<dbReference type="InterPro" id="IPR029044">
    <property type="entry name" value="Nucleotide-diphossugar_trans"/>
</dbReference>
<dbReference type="Proteomes" id="UP000199337">
    <property type="component" value="Unassembled WGS sequence"/>
</dbReference>
<keyword evidence="3" id="KW-1185">Reference proteome</keyword>
<dbReference type="RefSeq" id="WP_092472593.1">
    <property type="nucleotide sequence ID" value="NZ_FOOX01000013.1"/>
</dbReference>
<accession>A0A1I2WIT5</accession>
<dbReference type="EMBL" id="FOOX01000013">
    <property type="protein sequence ID" value="SFG99481.1"/>
    <property type="molecule type" value="Genomic_DNA"/>
</dbReference>
<dbReference type="Gene3D" id="3.90.550.10">
    <property type="entry name" value="Spore Coat Polysaccharide Biosynthesis Protein SpsA, Chain A"/>
    <property type="match status" value="1"/>
</dbReference>
<name>A0A1I2WIT5_9FIRM</name>
<feature type="domain" description="MobA-like NTP transferase" evidence="1">
    <location>
        <begin position="26"/>
        <end position="135"/>
    </location>
</feature>
<evidence type="ECO:0000313" key="3">
    <source>
        <dbReference type="Proteomes" id="UP000199337"/>
    </source>
</evidence>
<dbReference type="InterPro" id="IPR025877">
    <property type="entry name" value="MobA-like_NTP_Trfase"/>
</dbReference>
<dbReference type="OrthoDB" id="159246at2"/>
<dbReference type="GO" id="GO:0016779">
    <property type="term" value="F:nucleotidyltransferase activity"/>
    <property type="evidence" value="ECO:0007669"/>
    <property type="project" value="UniProtKB-ARBA"/>
</dbReference>
<protein>
    <submittedName>
        <fullName evidence="2">MobA-like NTP transferase domain-containing protein</fullName>
    </submittedName>
</protein>
<gene>
    <name evidence="2" type="ORF">SAMN05660649_03447</name>
</gene>
<evidence type="ECO:0000259" key="1">
    <source>
        <dbReference type="Pfam" id="PF12804"/>
    </source>
</evidence>
<reference evidence="3" key="1">
    <citation type="submission" date="2016-10" db="EMBL/GenBank/DDBJ databases">
        <authorList>
            <person name="Varghese N."/>
            <person name="Submissions S."/>
        </authorList>
    </citation>
    <scope>NUCLEOTIDE SEQUENCE [LARGE SCALE GENOMIC DNA]</scope>
    <source>
        <strain evidence="3">DSM 17038</strain>
    </source>
</reference>
<keyword evidence="2" id="KW-0808">Transferase</keyword>